<dbReference type="AlphaFoldDB" id="A0A410Q854"/>
<gene>
    <name evidence="1" type="ORF">EQM13_00570</name>
</gene>
<name>A0A410Q854_9FIRM</name>
<sequence length="66" mass="7845">MFRLGVIEESLESLDTLNILKPFFYSQRIENVLEDTSPIWHTNEYHVPDDKIFDLLPILEQRVKPT</sequence>
<proteinExistence type="predicted"/>
<dbReference type="Proteomes" id="UP000287969">
    <property type="component" value="Chromosome"/>
</dbReference>
<dbReference type="EMBL" id="CP035282">
    <property type="protein sequence ID" value="QAT60170.1"/>
    <property type="molecule type" value="Genomic_DNA"/>
</dbReference>
<accession>A0A410Q854</accession>
<organism evidence="1 2">
    <name type="scientific">Acidilutibacter cellobiosedens</name>
    <dbReference type="NCBI Taxonomy" id="2507161"/>
    <lineage>
        <taxon>Bacteria</taxon>
        <taxon>Bacillati</taxon>
        <taxon>Bacillota</taxon>
        <taxon>Tissierellia</taxon>
        <taxon>Tissierellales</taxon>
        <taxon>Acidilutibacteraceae</taxon>
        <taxon>Acidilutibacter</taxon>
    </lineage>
</organism>
<dbReference type="OrthoDB" id="1952782at2"/>
<protein>
    <submittedName>
        <fullName evidence="1">Uncharacterized protein</fullName>
    </submittedName>
</protein>
<keyword evidence="2" id="KW-1185">Reference proteome</keyword>
<evidence type="ECO:0000313" key="2">
    <source>
        <dbReference type="Proteomes" id="UP000287969"/>
    </source>
</evidence>
<evidence type="ECO:0000313" key="1">
    <source>
        <dbReference type="EMBL" id="QAT60170.1"/>
    </source>
</evidence>
<dbReference type="RefSeq" id="WP_071140576.1">
    <property type="nucleotide sequence ID" value="NZ_CP035282.1"/>
</dbReference>
<reference evidence="2" key="1">
    <citation type="submission" date="2019-01" db="EMBL/GenBank/DDBJ databases">
        <title>Draft genomes of a novel of Sporanaerobacter strains.</title>
        <authorList>
            <person name="Ma S."/>
        </authorList>
    </citation>
    <scope>NUCLEOTIDE SEQUENCE [LARGE SCALE GENOMIC DNA]</scope>
    <source>
        <strain evidence="2">NJN-17</strain>
    </source>
</reference>
<dbReference type="KEGG" id="spoa:EQM13_00570"/>